<name>A0A7G9L533_9SPHN</name>
<proteinExistence type="predicted"/>
<organism evidence="2 3">
    <name type="scientific">Sphingomonas sabuli</name>
    <dbReference type="NCBI Taxonomy" id="2764186"/>
    <lineage>
        <taxon>Bacteria</taxon>
        <taxon>Pseudomonadati</taxon>
        <taxon>Pseudomonadota</taxon>
        <taxon>Alphaproteobacteria</taxon>
        <taxon>Sphingomonadales</taxon>
        <taxon>Sphingomonadaceae</taxon>
        <taxon>Sphingomonas</taxon>
    </lineage>
</organism>
<reference evidence="2 3" key="1">
    <citation type="submission" date="2020-08" db="EMBL/GenBank/DDBJ databases">
        <title>Sphingomonas sp. sand1-3 16S ribosomal RNA gene Genome sequencing and assembly.</title>
        <authorList>
            <person name="Kang M."/>
        </authorList>
    </citation>
    <scope>NUCLEOTIDE SEQUENCE [LARGE SCALE GENOMIC DNA]</scope>
    <source>
        <strain evidence="3">sand1-3</strain>
    </source>
</reference>
<dbReference type="KEGG" id="ssau:H8M03_05270"/>
<evidence type="ECO:0000313" key="2">
    <source>
        <dbReference type="EMBL" id="QNM83732.1"/>
    </source>
</evidence>
<dbReference type="Gene3D" id="2.60.120.380">
    <property type="match status" value="1"/>
</dbReference>
<dbReference type="RefSeq" id="WP_187480686.1">
    <property type="nucleotide sequence ID" value="NZ_CP060697.1"/>
</dbReference>
<sequence length="250" mass="25886">MLRSALILAAATALVPAAAFAQAVVPVHFPAGQSGTEITGSINGQEYKDYRINLRAGQMLSVRMATVSGSPNFNVMEPGQAEVAIYNSSTSGETMEVRTAKSGDYTIRVYQMRASGRRGEAAAYRLSVSAGGGATATQLPSHHAHAPAHRSADALVAGTPYHAVSTVPCRTVEGGAMGSCKAGVIRRPGSATVHLDTPDGGERTILFRDGKAVSSDSAAGLTVERRGDTSVIRIGTVEVYEVPDALPFGG</sequence>
<accession>A0A7G9L533</accession>
<keyword evidence="3" id="KW-1185">Reference proteome</keyword>
<dbReference type="Proteomes" id="UP000515861">
    <property type="component" value="Chromosome"/>
</dbReference>
<gene>
    <name evidence="2" type="ORF">H8M03_05270</name>
</gene>
<evidence type="ECO:0000256" key="1">
    <source>
        <dbReference type="SAM" id="SignalP"/>
    </source>
</evidence>
<dbReference type="EMBL" id="CP060697">
    <property type="protein sequence ID" value="QNM83732.1"/>
    <property type="molecule type" value="Genomic_DNA"/>
</dbReference>
<feature type="chain" id="PRO_5028842088" description="Peptidase C-terminal archaeal/bacterial domain-containing protein" evidence="1">
    <location>
        <begin position="22"/>
        <end position="250"/>
    </location>
</feature>
<evidence type="ECO:0000313" key="3">
    <source>
        <dbReference type="Proteomes" id="UP000515861"/>
    </source>
</evidence>
<feature type="signal peptide" evidence="1">
    <location>
        <begin position="1"/>
        <end position="21"/>
    </location>
</feature>
<keyword evidence="1" id="KW-0732">Signal</keyword>
<protein>
    <recommendedName>
        <fullName evidence="4">Peptidase C-terminal archaeal/bacterial domain-containing protein</fullName>
    </recommendedName>
</protein>
<dbReference type="AlphaFoldDB" id="A0A7G9L533"/>
<evidence type="ECO:0008006" key="4">
    <source>
        <dbReference type="Google" id="ProtNLM"/>
    </source>
</evidence>